<reference evidence="1" key="2">
    <citation type="submission" date="2013-10" db="EMBL/GenBank/DDBJ databases">
        <authorList>
            <person name="Aslett M."/>
        </authorList>
    </citation>
    <scope>NUCLEOTIDE SEQUENCE [LARGE SCALE GENOMIC DNA]</scope>
    <source>
        <strain evidence="1">Houghton</strain>
    </source>
</reference>
<dbReference type="AlphaFoldDB" id="U6K6U5"/>
<dbReference type="GeneID" id="25376251"/>
<dbReference type="VEuPathDB" id="ToxoDB:EMH_0012880"/>
<proteinExistence type="predicted"/>
<dbReference type="Proteomes" id="UP000030744">
    <property type="component" value="Unassembled WGS sequence"/>
</dbReference>
<organism evidence="1 2">
    <name type="scientific">Eimeria mitis</name>
    <dbReference type="NCBI Taxonomy" id="44415"/>
    <lineage>
        <taxon>Eukaryota</taxon>
        <taxon>Sar</taxon>
        <taxon>Alveolata</taxon>
        <taxon>Apicomplexa</taxon>
        <taxon>Conoidasida</taxon>
        <taxon>Coccidia</taxon>
        <taxon>Eucoccidiorida</taxon>
        <taxon>Eimeriorina</taxon>
        <taxon>Eimeriidae</taxon>
        <taxon>Eimeria</taxon>
    </lineage>
</organism>
<evidence type="ECO:0000313" key="1">
    <source>
        <dbReference type="EMBL" id="CDJ32551.1"/>
    </source>
</evidence>
<dbReference type="RefSeq" id="XP_013355116.1">
    <property type="nucleotide sequence ID" value="XM_013499662.1"/>
</dbReference>
<dbReference type="EMBL" id="HG684271">
    <property type="protein sequence ID" value="CDJ32551.1"/>
    <property type="molecule type" value="Genomic_DNA"/>
</dbReference>
<reference evidence="1" key="1">
    <citation type="submission" date="2013-10" db="EMBL/GenBank/DDBJ databases">
        <title>Genomic analysis of the causative agents of coccidiosis in chickens.</title>
        <authorList>
            <person name="Reid A.J."/>
            <person name="Blake D."/>
            <person name="Billington K."/>
            <person name="Browne H."/>
            <person name="Dunn M."/>
            <person name="Hung S."/>
            <person name="Kawahara F."/>
            <person name="Miranda-Saavedra D."/>
            <person name="Mourier T."/>
            <person name="Nagra H."/>
            <person name="Otto T.D."/>
            <person name="Rawlings N."/>
            <person name="Sanchez A."/>
            <person name="Sanders M."/>
            <person name="Subramaniam C."/>
            <person name="Tay Y."/>
            <person name="Dear P."/>
            <person name="Doerig C."/>
            <person name="Gruber A."/>
            <person name="Parkinson J."/>
            <person name="Shirley M."/>
            <person name="Wan K.L."/>
            <person name="Berriman M."/>
            <person name="Tomley F."/>
            <person name="Pain A."/>
        </authorList>
    </citation>
    <scope>NUCLEOTIDE SEQUENCE [LARGE SCALE GENOMIC DNA]</scope>
    <source>
        <strain evidence="1">Houghton</strain>
    </source>
</reference>
<dbReference type="OrthoDB" id="347660at2759"/>
<name>U6K6U5_9EIME</name>
<evidence type="ECO:0000313" key="2">
    <source>
        <dbReference type="Proteomes" id="UP000030744"/>
    </source>
</evidence>
<sequence length="237" mass="26206">MKHLSLTGRLLPRVAACVAVYLFCLYPSFLFSAADAVPAADSSKSNKDDEVTGDDAALPPFTGGLFEYRRIGAELVSLWREYTAMSDALSHLLRDYNVAVKQEQRVELVGMLQRKHKAAEAALQQQQQRRQRGRRGGAAAMLPLLYGELASLKELKKQMKRIDKKLEKIPEYRQAEENAMQIRFGSTPQQQQQQQEQQQQQQQQQQQLVFVCLAVDATAPTAAAAGGAAAAASLSSL</sequence>
<protein>
    <submittedName>
        <fullName evidence="1">Uncharacterized protein</fullName>
    </submittedName>
</protein>
<keyword evidence="2" id="KW-1185">Reference proteome</keyword>
<gene>
    <name evidence="1" type="ORF">EMH_0012880</name>
</gene>
<accession>U6K6U5</accession>